<gene>
    <name evidence="1" type="ORF">mMyoMyo1_012091</name>
</gene>
<organism evidence="1 2">
    <name type="scientific">Myotis myotis</name>
    <name type="common">Greater mouse-eared bat</name>
    <name type="synonym">Vespertilio myotis</name>
    <dbReference type="NCBI Taxonomy" id="51298"/>
    <lineage>
        <taxon>Eukaryota</taxon>
        <taxon>Metazoa</taxon>
        <taxon>Chordata</taxon>
        <taxon>Craniata</taxon>
        <taxon>Vertebrata</taxon>
        <taxon>Euteleostomi</taxon>
        <taxon>Mammalia</taxon>
        <taxon>Eutheria</taxon>
        <taxon>Laurasiatheria</taxon>
        <taxon>Chiroptera</taxon>
        <taxon>Yangochiroptera</taxon>
        <taxon>Vespertilionidae</taxon>
        <taxon>Myotis</taxon>
    </lineage>
</organism>
<comment type="caution">
    <text evidence="1">The sequence shown here is derived from an EMBL/GenBank/DDBJ whole genome shotgun (WGS) entry which is preliminary data.</text>
</comment>
<sequence length="203" mass="22588">MTQSVPVTHWPERHGSRNLKVRVAEPLTFPICEPGPGTLRIQPRCYGNKAAIFTYRHFYSFPPFIPGQRFIFLSKWPLLFYDTSQPRTHGTQGSCEFSSSQGTPVILWRTSMGAGGVQSSRKPPHLGHCKLWPRETAVCLIQDGSRLVFTWWSFGDLSGIAQLETGIPAIPQGGGPCWPRPPSSAQQSFGHRVLLTGGQSWAR</sequence>
<dbReference type="AlphaFoldDB" id="A0A7J7WHT3"/>
<keyword evidence="2" id="KW-1185">Reference proteome</keyword>
<reference evidence="1 2" key="1">
    <citation type="journal article" date="2020" name="Nature">
        <title>Six reference-quality genomes reveal evolution of bat adaptations.</title>
        <authorList>
            <person name="Jebb D."/>
            <person name="Huang Z."/>
            <person name="Pippel M."/>
            <person name="Hughes G.M."/>
            <person name="Lavrichenko K."/>
            <person name="Devanna P."/>
            <person name="Winkler S."/>
            <person name="Jermiin L.S."/>
            <person name="Skirmuntt E.C."/>
            <person name="Katzourakis A."/>
            <person name="Burkitt-Gray L."/>
            <person name="Ray D.A."/>
            <person name="Sullivan K.A.M."/>
            <person name="Roscito J.G."/>
            <person name="Kirilenko B.M."/>
            <person name="Davalos L.M."/>
            <person name="Corthals A.P."/>
            <person name="Power M.L."/>
            <person name="Jones G."/>
            <person name="Ransome R.D."/>
            <person name="Dechmann D.K.N."/>
            <person name="Locatelli A.G."/>
            <person name="Puechmaille S.J."/>
            <person name="Fedrigo O."/>
            <person name="Jarvis E.D."/>
            <person name="Hiller M."/>
            <person name="Vernes S.C."/>
            <person name="Myers E.W."/>
            <person name="Teeling E.C."/>
        </authorList>
    </citation>
    <scope>NUCLEOTIDE SEQUENCE [LARGE SCALE GENOMIC DNA]</scope>
    <source>
        <strain evidence="1">MMyoMyo1</strain>
        <tissue evidence="1">Flight muscle</tissue>
    </source>
</reference>
<protein>
    <submittedName>
        <fullName evidence="1">Uncharacterized protein</fullName>
    </submittedName>
</protein>
<evidence type="ECO:0000313" key="2">
    <source>
        <dbReference type="Proteomes" id="UP000527355"/>
    </source>
</evidence>
<proteinExistence type="predicted"/>
<name>A0A7J7WHT3_MYOMY</name>
<dbReference type="EMBL" id="JABWUV010000008">
    <property type="protein sequence ID" value="KAF6336886.1"/>
    <property type="molecule type" value="Genomic_DNA"/>
</dbReference>
<accession>A0A7J7WHT3</accession>
<dbReference type="Proteomes" id="UP000527355">
    <property type="component" value="Unassembled WGS sequence"/>
</dbReference>
<evidence type="ECO:0000313" key="1">
    <source>
        <dbReference type="EMBL" id="KAF6336886.1"/>
    </source>
</evidence>